<organism evidence="1 2">
    <name type="scientific">Neoaquamicrobium microcysteis</name>
    <dbReference type="NCBI Taxonomy" id="2682781"/>
    <lineage>
        <taxon>Bacteria</taxon>
        <taxon>Pseudomonadati</taxon>
        <taxon>Pseudomonadota</taxon>
        <taxon>Alphaproteobacteria</taxon>
        <taxon>Hyphomicrobiales</taxon>
        <taxon>Phyllobacteriaceae</taxon>
        <taxon>Neoaquamicrobium</taxon>
    </lineage>
</organism>
<protein>
    <submittedName>
        <fullName evidence="1">Uncharacterized protein</fullName>
    </submittedName>
</protein>
<comment type="caution">
    <text evidence="1">The sequence shown here is derived from an EMBL/GenBank/DDBJ whole genome shotgun (WGS) entry which is preliminary data.</text>
</comment>
<name>A0A5D4GYE2_9HYPH</name>
<keyword evidence="2" id="KW-1185">Reference proteome</keyword>
<dbReference type="OrthoDB" id="9770286at2"/>
<proteinExistence type="predicted"/>
<evidence type="ECO:0000313" key="1">
    <source>
        <dbReference type="EMBL" id="TYR33428.1"/>
    </source>
</evidence>
<gene>
    <name evidence="1" type="ORF">FY036_07515</name>
</gene>
<reference evidence="1 2" key="2">
    <citation type="submission" date="2019-09" db="EMBL/GenBank/DDBJ databases">
        <title>Mesorhizobium sp. MaA-C15 isolated from Microcystis aeruginosa.</title>
        <authorList>
            <person name="Jeong S.E."/>
            <person name="Jin H.M."/>
            <person name="Jeon C.O."/>
        </authorList>
    </citation>
    <scope>NUCLEOTIDE SEQUENCE [LARGE SCALE GENOMIC DNA]</scope>
    <source>
        <strain evidence="1 2">MaA-C15</strain>
    </source>
</reference>
<dbReference type="Gene3D" id="3.40.50.1220">
    <property type="entry name" value="TPP-binding domain"/>
    <property type="match status" value="1"/>
</dbReference>
<dbReference type="EMBL" id="VSZS01000059">
    <property type="protein sequence ID" value="TYR33428.1"/>
    <property type="molecule type" value="Genomic_DNA"/>
</dbReference>
<sequence>MPELNIAVRMGDAAQHLSGMKDSKVIIAITRTRRPILQMADYGLAGGPFTAALVTVKALCCIFVRFAERQFTTPRCCALFVFVSRDLADTASSCHQPEDELFISGCRSFLAIFATPGNPLRVDRHSYASIVLRPGYSLEQLVDNRLRNLIR</sequence>
<evidence type="ECO:0000313" key="2">
    <source>
        <dbReference type="Proteomes" id="UP000323258"/>
    </source>
</evidence>
<dbReference type="SUPFAM" id="SSF52467">
    <property type="entry name" value="DHS-like NAD/FAD-binding domain"/>
    <property type="match status" value="1"/>
</dbReference>
<accession>A0A5D4GYE2</accession>
<reference evidence="1 2" key="1">
    <citation type="submission" date="2019-08" db="EMBL/GenBank/DDBJ databases">
        <authorList>
            <person name="Seo Y.L."/>
        </authorList>
    </citation>
    <scope>NUCLEOTIDE SEQUENCE [LARGE SCALE GENOMIC DNA]</scope>
    <source>
        <strain evidence="1 2">MaA-C15</strain>
    </source>
</reference>
<dbReference type="Proteomes" id="UP000323258">
    <property type="component" value="Unassembled WGS sequence"/>
</dbReference>
<dbReference type="AlphaFoldDB" id="A0A5D4GYE2"/>
<dbReference type="InterPro" id="IPR029035">
    <property type="entry name" value="DHS-like_NAD/FAD-binding_dom"/>
</dbReference>